<keyword evidence="4" id="KW-0275">Fatty acid biosynthesis</keyword>
<comment type="function">
    <text evidence="4">Carrier of the growing fatty acid chain in fatty acid biosynthesis.</text>
</comment>
<keyword evidence="4" id="KW-0276">Fatty acid metabolism</keyword>
<dbReference type="PANTHER" id="PTHR46153">
    <property type="entry name" value="ACYL CARRIER PROTEIN"/>
    <property type="match status" value="1"/>
</dbReference>
<evidence type="ECO:0000256" key="1">
    <source>
        <dbReference type="ARBA" id="ARBA00010930"/>
    </source>
</evidence>
<dbReference type="NCBIfam" id="NF002148">
    <property type="entry name" value="PRK00982.1-2"/>
    <property type="match status" value="1"/>
</dbReference>
<evidence type="ECO:0000256" key="2">
    <source>
        <dbReference type="ARBA" id="ARBA00022450"/>
    </source>
</evidence>
<organism evidence="5 6">
    <name type="scientific">Gossypium arboreum</name>
    <name type="common">Tree cotton</name>
    <name type="synonym">Gossypium nanking</name>
    <dbReference type="NCBI Taxonomy" id="29729"/>
    <lineage>
        <taxon>Eukaryota</taxon>
        <taxon>Viridiplantae</taxon>
        <taxon>Streptophyta</taxon>
        <taxon>Embryophyta</taxon>
        <taxon>Tracheophyta</taxon>
        <taxon>Spermatophyta</taxon>
        <taxon>Magnoliopsida</taxon>
        <taxon>eudicotyledons</taxon>
        <taxon>Gunneridae</taxon>
        <taxon>Pentapetalae</taxon>
        <taxon>rosids</taxon>
        <taxon>malvids</taxon>
        <taxon>Malvales</taxon>
        <taxon>Malvaceae</taxon>
        <taxon>Malvoideae</taxon>
        <taxon>Gossypium</taxon>
    </lineage>
</organism>
<reference evidence="6" key="1">
    <citation type="submission" date="2014-09" db="EMBL/GenBank/DDBJ databases">
        <authorList>
            <person name="Mudge J."/>
            <person name="Ramaraj T."/>
            <person name="Lindquist I.E."/>
            <person name="Bharti A.K."/>
            <person name="Sundararajan A."/>
            <person name="Cameron C.T."/>
            <person name="Woodward J.E."/>
            <person name="May G.D."/>
            <person name="Brubaker C."/>
            <person name="Broadhvest J."/>
            <person name="Wilkins T.A."/>
        </authorList>
    </citation>
    <scope>NUCLEOTIDE SEQUENCE</scope>
    <source>
        <strain evidence="6">cv. AKA8401</strain>
    </source>
</reference>
<dbReference type="InterPro" id="IPR020806">
    <property type="entry name" value="PKS_PP-bd"/>
</dbReference>
<keyword evidence="6" id="KW-1185">Reference proteome</keyword>
<evidence type="ECO:0000256" key="3">
    <source>
        <dbReference type="ARBA" id="ARBA00022553"/>
    </source>
</evidence>
<keyword evidence="2 4" id="KW-0596">Phosphopantetheine</keyword>
<gene>
    <name evidence="5" type="ORF">F383_11192</name>
</gene>
<name>A0A0B0NBM0_GOSAR</name>
<dbReference type="GO" id="GO:0031177">
    <property type="term" value="F:phosphopantetheine binding"/>
    <property type="evidence" value="ECO:0007669"/>
    <property type="project" value="InterPro"/>
</dbReference>
<keyword evidence="4" id="KW-0443">Lipid metabolism</keyword>
<sequence>MAAFASISASSLPAPATIPFAKGSISQHKSFTTIGCPVVCNGLKLIPKTQFSKERNKFSTRSSCFKTPVSCSLAQPETLKTVQNTIAKQLSIDASTVTPDTKFADLGADSLDTVEIMMALEEQFGVSVGEGGAENIATVQDAADLIEKVKAAAA</sequence>
<proteinExistence type="inferred from homology"/>
<dbReference type="Pfam" id="PF00550">
    <property type="entry name" value="PP-binding"/>
    <property type="match status" value="1"/>
</dbReference>
<keyword evidence="4" id="KW-0444">Lipid biosynthesis</keyword>
<dbReference type="Proteomes" id="UP000032142">
    <property type="component" value="Unassembled WGS sequence"/>
</dbReference>
<accession>A0A0B0NBM0</accession>
<keyword evidence="3" id="KW-0597">Phosphoprotein</keyword>
<dbReference type="InterPro" id="IPR003231">
    <property type="entry name" value="ACP"/>
</dbReference>
<dbReference type="EMBL" id="KN393075">
    <property type="protein sequence ID" value="KHG10072.1"/>
    <property type="molecule type" value="Genomic_DNA"/>
</dbReference>
<dbReference type="InterPro" id="IPR036736">
    <property type="entry name" value="ACP-like_sf"/>
</dbReference>
<dbReference type="GO" id="GO:0000036">
    <property type="term" value="F:acyl carrier activity"/>
    <property type="evidence" value="ECO:0007669"/>
    <property type="project" value="InterPro"/>
</dbReference>
<dbReference type="SUPFAM" id="SSF47336">
    <property type="entry name" value="ACP-like"/>
    <property type="match status" value="1"/>
</dbReference>
<evidence type="ECO:0000256" key="4">
    <source>
        <dbReference type="RuleBase" id="RU000722"/>
    </source>
</evidence>
<protein>
    <recommendedName>
        <fullName evidence="4">Acyl carrier protein</fullName>
    </recommendedName>
</protein>
<dbReference type="HAMAP" id="MF_01217">
    <property type="entry name" value="Acyl_carrier"/>
    <property type="match status" value="1"/>
</dbReference>
<dbReference type="OMA" id="TQFSKER"/>
<dbReference type="InterPro" id="IPR009081">
    <property type="entry name" value="PP-bd_ACP"/>
</dbReference>
<dbReference type="Gene3D" id="1.10.1200.10">
    <property type="entry name" value="ACP-like"/>
    <property type="match status" value="1"/>
</dbReference>
<dbReference type="AlphaFoldDB" id="A0A0B0NBM0"/>
<evidence type="ECO:0000313" key="6">
    <source>
        <dbReference type="Proteomes" id="UP000032142"/>
    </source>
</evidence>
<dbReference type="NCBIfam" id="NF002150">
    <property type="entry name" value="PRK00982.1-4"/>
    <property type="match status" value="1"/>
</dbReference>
<dbReference type="PROSITE" id="PS50075">
    <property type="entry name" value="CARRIER"/>
    <property type="match status" value="1"/>
</dbReference>
<dbReference type="InterPro" id="IPR044813">
    <property type="entry name" value="ACP_chloroplastic"/>
</dbReference>
<dbReference type="NCBIfam" id="TIGR00517">
    <property type="entry name" value="acyl_carrier"/>
    <property type="match status" value="1"/>
</dbReference>
<evidence type="ECO:0000313" key="5">
    <source>
        <dbReference type="EMBL" id="KHG10072.1"/>
    </source>
</evidence>
<dbReference type="PANTHER" id="PTHR46153:SF2">
    <property type="entry name" value="ACYL CARRIER PROTEIN"/>
    <property type="match status" value="1"/>
</dbReference>
<dbReference type="SMART" id="SM00823">
    <property type="entry name" value="PKS_PP"/>
    <property type="match status" value="1"/>
</dbReference>
<comment type="similarity">
    <text evidence="1">Belongs to the acyl carrier protein (ACP) family.</text>
</comment>